<organism evidence="3 4">
    <name type="scientific">Nocardia goodfellowii</name>
    <dbReference type="NCBI Taxonomy" id="882446"/>
    <lineage>
        <taxon>Bacteria</taxon>
        <taxon>Bacillati</taxon>
        <taxon>Actinomycetota</taxon>
        <taxon>Actinomycetes</taxon>
        <taxon>Mycobacteriales</taxon>
        <taxon>Nocardiaceae</taxon>
        <taxon>Nocardia</taxon>
    </lineage>
</organism>
<gene>
    <name evidence="3" type="ORF">BJ987_003699</name>
</gene>
<protein>
    <submittedName>
        <fullName evidence="3">Transcriptional regulator with XRE-family HTH domain</fullName>
    </submittedName>
</protein>
<sequence length="306" mass="33820">MDHDRPIGGLLRDWRERRGLSQLALSVRSGISTRHISFVETGRTTPTPGMLDRFAEHLEIPLRERNRLLVAAGHAPGYPERPLDDPDLAEARAAVHRVLRAHEPYPALAVDRRWNLLFANSAFEIFLDGVQPELLRPPINMMRLGLHPGGFAPRLRNLAQLRGFLLPRLARQAAQTGDGELIALYEELSSFATEPAGARIDPAEIAMTIELRHRDAELRFFNTIMTFGAAFDVTLDEIAIEAYFPADTATADYLHAWAQTQSASARARPSSKKASRLDAVGSSSRGRSAPNDAFQNSPVRGVHGPT</sequence>
<dbReference type="PANTHER" id="PTHR35010:SF4">
    <property type="entry name" value="BLL5781 PROTEIN"/>
    <property type="match status" value="1"/>
</dbReference>
<dbReference type="Gene3D" id="3.30.450.180">
    <property type="match status" value="1"/>
</dbReference>
<feature type="domain" description="HTH cro/C1-type" evidence="2">
    <location>
        <begin position="11"/>
        <end position="65"/>
    </location>
</feature>
<dbReference type="InterPro" id="IPR041413">
    <property type="entry name" value="MLTR_LBD"/>
</dbReference>
<dbReference type="SUPFAM" id="SSF47413">
    <property type="entry name" value="lambda repressor-like DNA-binding domains"/>
    <property type="match status" value="1"/>
</dbReference>
<dbReference type="PROSITE" id="PS50943">
    <property type="entry name" value="HTH_CROC1"/>
    <property type="match status" value="1"/>
</dbReference>
<name>A0ABS4QGT9_9NOCA</name>
<dbReference type="Pfam" id="PF17765">
    <property type="entry name" value="MLTR_LBD"/>
    <property type="match status" value="1"/>
</dbReference>
<dbReference type="EMBL" id="JAGGMR010000001">
    <property type="protein sequence ID" value="MBP2190798.1"/>
    <property type="molecule type" value="Genomic_DNA"/>
</dbReference>
<dbReference type="SMART" id="SM00530">
    <property type="entry name" value="HTH_XRE"/>
    <property type="match status" value="1"/>
</dbReference>
<dbReference type="CDD" id="cd00093">
    <property type="entry name" value="HTH_XRE"/>
    <property type="match status" value="1"/>
</dbReference>
<evidence type="ECO:0000313" key="4">
    <source>
        <dbReference type="Proteomes" id="UP001519325"/>
    </source>
</evidence>
<proteinExistence type="predicted"/>
<dbReference type="PANTHER" id="PTHR35010">
    <property type="entry name" value="BLL4672 PROTEIN-RELATED"/>
    <property type="match status" value="1"/>
</dbReference>
<dbReference type="Gene3D" id="1.10.260.40">
    <property type="entry name" value="lambda repressor-like DNA-binding domains"/>
    <property type="match status" value="1"/>
</dbReference>
<keyword evidence="4" id="KW-1185">Reference proteome</keyword>
<evidence type="ECO:0000256" key="1">
    <source>
        <dbReference type="SAM" id="MobiDB-lite"/>
    </source>
</evidence>
<evidence type="ECO:0000313" key="3">
    <source>
        <dbReference type="EMBL" id="MBP2190798.1"/>
    </source>
</evidence>
<dbReference type="InterPro" id="IPR001387">
    <property type="entry name" value="Cro/C1-type_HTH"/>
</dbReference>
<dbReference type="InterPro" id="IPR010982">
    <property type="entry name" value="Lambda_DNA-bd_dom_sf"/>
</dbReference>
<dbReference type="Proteomes" id="UP001519325">
    <property type="component" value="Unassembled WGS sequence"/>
</dbReference>
<comment type="caution">
    <text evidence="3">The sequence shown here is derived from an EMBL/GenBank/DDBJ whole genome shotgun (WGS) entry which is preliminary data.</text>
</comment>
<evidence type="ECO:0000259" key="2">
    <source>
        <dbReference type="PROSITE" id="PS50943"/>
    </source>
</evidence>
<accession>A0ABS4QGT9</accession>
<reference evidence="3 4" key="1">
    <citation type="submission" date="2021-03" db="EMBL/GenBank/DDBJ databases">
        <title>Sequencing the genomes of 1000 actinobacteria strains.</title>
        <authorList>
            <person name="Klenk H.-P."/>
        </authorList>
    </citation>
    <scope>NUCLEOTIDE SEQUENCE [LARGE SCALE GENOMIC DNA]</scope>
    <source>
        <strain evidence="3 4">DSM 45516</strain>
    </source>
</reference>
<dbReference type="Pfam" id="PF13560">
    <property type="entry name" value="HTH_31"/>
    <property type="match status" value="1"/>
</dbReference>
<feature type="region of interest" description="Disordered" evidence="1">
    <location>
        <begin position="264"/>
        <end position="306"/>
    </location>
</feature>